<comment type="caution">
    <text evidence="1">The sequence shown here is derived from an EMBL/GenBank/DDBJ whole genome shotgun (WGS) entry which is preliminary data.</text>
</comment>
<organism evidence="1 2">
    <name type="scientific">Arabidopsis thaliana</name>
    <name type="common">Mouse-ear cress</name>
    <dbReference type="NCBI Taxonomy" id="3702"/>
    <lineage>
        <taxon>Eukaryota</taxon>
        <taxon>Viridiplantae</taxon>
        <taxon>Streptophyta</taxon>
        <taxon>Embryophyta</taxon>
        <taxon>Tracheophyta</taxon>
        <taxon>Spermatophyta</taxon>
        <taxon>Magnoliopsida</taxon>
        <taxon>eudicotyledons</taxon>
        <taxon>Gunneridae</taxon>
        <taxon>Pentapetalae</taxon>
        <taxon>rosids</taxon>
        <taxon>malvids</taxon>
        <taxon>Brassicales</taxon>
        <taxon>Brassicaceae</taxon>
        <taxon>Camelineae</taxon>
        <taxon>Arabidopsis</taxon>
    </lineage>
</organism>
<name>A0A178V1X4_ARATH</name>
<accession>A0A178V1X4</accession>
<reference evidence="2" key="1">
    <citation type="journal article" date="2016" name="Proc. Natl. Acad. Sci. U.S.A.">
        <title>Chromosome-level assembly of Arabidopsis thaliana Ler reveals the extent of translocation and inversion polymorphisms.</title>
        <authorList>
            <person name="Zapata L."/>
            <person name="Ding J."/>
            <person name="Willing E.M."/>
            <person name="Hartwig B."/>
            <person name="Bezdan D."/>
            <person name="Jiao W.B."/>
            <person name="Patel V."/>
            <person name="Velikkakam James G."/>
            <person name="Koornneef M."/>
            <person name="Ossowski S."/>
            <person name="Schneeberger K."/>
        </authorList>
    </citation>
    <scope>NUCLEOTIDE SEQUENCE [LARGE SCALE GENOMIC DNA]</scope>
    <source>
        <strain evidence="2">cv. Landsberg erecta</strain>
    </source>
</reference>
<proteinExistence type="predicted"/>
<evidence type="ECO:0000313" key="1">
    <source>
        <dbReference type="EMBL" id="OAO99855.1"/>
    </source>
</evidence>
<dbReference type="EMBL" id="LUHQ01000004">
    <property type="protein sequence ID" value="OAO99855.1"/>
    <property type="molecule type" value="Genomic_DNA"/>
</dbReference>
<dbReference type="Proteomes" id="UP000078284">
    <property type="component" value="Chromosome 4"/>
</dbReference>
<gene>
    <name evidence="1" type="ordered locus">AXX17_At4g35970</name>
</gene>
<dbReference type="AlphaFoldDB" id="A0A178V1X4"/>
<evidence type="ECO:0000313" key="2">
    <source>
        <dbReference type="Proteomes" id="UP000078284"/>
    </source>
</evidence>
<sequence>MIHMSRYFQAEGTKKDQCSVSSLSLKTKLEAVGTIFLPPNITQSKLLSKELVTSNPMSLSKDCFKP</sequence>
<protein>
    <submittedName>
        <fullName evidence="1">Uncharacterized protein</fullName>
    </submittedName>
</protein>